<keyword evidence="4 6" id="KW-0067">ATP-binding</keyword>
<reference evidence="10" key="3">
    <citation type="submission" date="2019-08" db="EMBL/GenBank/DDBJ databases">
        <authorList>
            <consortium name="Photinus pyralis genome working group"/>
            <person name="Fallon T.R."/>
            <person name="Sander Lower S.E."/>
            <person name="Weng J.-K."/>
        </authorList>
    </citation>
    <scope>NUCLEOTIDE SEQUENCE</scope>
    <source>
        <strain evidence="10">1611_PpyrPB1</strain>
        <tissue evidence="10">Whole body</tissue>
    </source>
</reference>
<dbReference type="PROSITE" id="PS00108">
    <property type="entry name" value="PROTEIN_KINASE_ST"/>
    <property type="match status" value="1"/>
</dbReference>
<dbReference type="GO" id="GO:0005524">
    <property type="term" value="F:ATP binding"/>
    <property type="evidence" value="ECO:0007669"/>
    <property type="project" value="UniProtKB-UniRule"/>
</dbReference>
<dbReference type="InParanoid" id="A0A1Y1NHC6"/>
<dbReference type="EMBL" id="VVIM01000003">
    <property type="protein sequence ID" value="KAB0801430.1"/>
    <property type="molecule type" value="Genomic_DNA"/>
</dbReference>
<dbReference type="SMART" id="SM00220">
    <property type="entry name" value="S_TKc"/>
    <property type="match status" value="1"/>
</dbReference>
<dbReference type="Gene3D" id="1.10.510.10">
    <property type="entry name" value="Transferase(Phosphotransferase) domain 1"/>
    <property type="match status" value="1"/>
</dbReference>
<sequence>MAKSKFQKKHKLIFIKTKKKQRIKQASRSTRCSIEDIPIKVRHSLHRRRSNAPVGAVAMVTSPNVVLSSLYRRDADLKYMDQVFTSKVEIGRGSFGNVYKVMSRDDHNQYAVKVTNDKRSVVHKGEASRMLKFPPHQHCIQLVNAWEEDFRIHIQMELCKISLEAFLNVHYSVPERPAMEIFLDIALGLQHLHAHGLIHLDIKPSNIMITETGICKLGDFGLLVDTRDLRNDKVVSSDPSEGDSKYVAMEVLRQEIYTKAADIFSFGLLMMETLSDVNLPKGGPVWELLRLGREPTCYHNRSVSNRLRSLLRKMMRVDYKNRPQIGEILQHVLVRNVMIARENGNRINIMATWEADLAMHLVNLQRAVERAAQREQQRAARALVPEPLGNLPPPLHEPMEVGQLPASPRVPLQEMPVREVQIMQQPVVNPKSHIVRRLF</sequence>
<evidence type="ECO:0000256" key="6">
    <source>
        <dbReference type="PROSITE-ProRule" id="PRU10141"/>
    </source>
</evidence>
<dbReference type="PANTHER" id="PTHR11042">
    <property type="entry name" value="EUKARYOTIC TRANSLATION INITIATION FACTOR 2-ALPHA KINASE EIF2-ALPHA KINASE -RELATED"/>
    <property type="match status" value="1"/>
</dbReference>
<dbReference type="Gene3D" id="3.30.200.20">
    <property type="entry name" value="Phosphorylase Kinase, domain 1"/>
    <property type="match status" value="1"/>
</dbReference>
<feature type="binding site" evidence="6">
    <location>
        <position position="113"/>
    </location>
    <ligand>
        <name>ATP</name>
        <dbReference type="ChEBI" id="CHEBI:30616"/>
    </ligand>
</feature>
<reference evidence="10 11" key="2">
    <citation type="journal article" date="2018" name="Elife">
        <title>Firefly genomes illuminate parallel origins of bioluminescence in beetles.</title>
        <authorList>
            <person name="Fallon T.R."/>
            <person name="Lower S.E."/>
            <person name="Chang C.H."/>
            <person name="Bessho-Uehara M."/>
            <person name="Martin G.J."/>
            <person name="Bewick A.J."/>
            <person name="Behringer M."/>
            <person name="Debat H.J."/>
            <person name="Wong I."/>
            <person name="Day J.C."/>
            <person name="Suvorov A."/>
            <person name="Silva C.J."/>
            <person name="Stanger-Hall K.F."/>
            <person name="Hall D.W."/>
            <person name="Schmitz R.J."/>
            <person name="Nelson D.R."/>
            <person name="Lewis S.M."/>
            <person name="Shigenobu S."/>
            <person name="Bybee S.M."/>
            <person name="Larracuente A.M."/>
            <person name="Oba Y."/>
            <person name="Weng J.K."/>
        </authorList>
    </citation>
    <scope>NUCLEOTIDE SEQUENCE [LARGE SCALE GENOMIC DNA]</scope>
    <source>
        <strain evidence="10">1611_PpyrPB1</strain>
        <tissue evidence="10">Whole body</tissue>
    </source>
</reference>
<dbReference type="InterPro" id="IPR000719">
    <property type="entry name" value="Prot_kinase_dom"/>
</dbReference>
<dbReference type="GO" id="GO:0004674">
    <property type="term" value="F:protein serine/threonine kinase activity"/>
    <property type="evidence" value="ECO:0007669"/>
    <property type="project" value="UniProtKB-KW"/>
</dbReference>
<organism evidence="9">
    <name type="scientific">Photinus pyralis</name>
    <name type="common">Common eastern firefly</name>
    <name type="synonym">Lampyris pyralis</name>
    <dbReference type="NCBI Taxonomy" id="7054"/>
    <lineage>
        <taxon>Eukaryota</taxon>
        <taxon>Metazoa</taxon>
        <taxon>Ecdysozoa</taxon>
        <taxon>Arthropoda</taxon>
        <taxon>Hexapoda</taxon>
        <taxon>Insecta</taxon>
        <taxon>Pterygota</taxon>
        <taxon>Neoptera</taxon>
        <taxon>Endopterygota</taxon>
        <taxon>Coleoptera</taxon>
        <taxon>Polyphaga</taxon>
        <taxon>Elateriformia</taxon>
        <taxon>Elateroidea</taxon>
        <taxon>Lampyridae</taxon>
        <taxon>Lampyrinae</taxon>
        <taxon>Photinus</taxon>
    </lineage>
</organism>
<dbReference type="InterPro" id="IPR008271">
    <property type="entry name" value="Ser/Thr_kinase_AS"/>
</dbReference>
<evidence type="ECO:0000256" key="2">
    <source>
        <dbReference type="ARBA" id="ARBA00022741"/>
    </source>
</evidence>
<dbReference type="InterPro" id="IPR011009">
    <property type="entry name" value="Kinase-like_dom_sf"/>
</dbReference>
<dbReference type="GO" id="GO:0110031">
    <property type="term" value="P:negative regulation of G2/MI transition of meiotic cell cycle"/>
    <property type="evidence" value="ECO:0007669"/>
    <property type="project" value="TreeGrafter"/>
</dbReference>
<evidence type="ECO:0000256" key="3">
    <source>
        <dbReference type="ARBA" id="ARBA00022777"/>
    </source>
</evidence>
<keyword evidence="1" id="KW-0808">Transferase</keyword>
<accession>A0A1Y1NHC6</accession>
<name>A0A1Y1NHC6_PHOPY</name>
<evidence type="ECO:0000256" key="7">
    <source>
        <dbReference type="RuleBase" id="RU000304"/>
    </source>
</evidence>
<comment type="similarity">
    <text evidence="5">Belongs to the protein kinase superfamily. Ser/Thr protein kinase family. GCN2 subfamily.</text>
</comment>
<dbReference type="Proteomes" id="UP000327044">
    <property type="component" value="Unassembled WGS sequence"/>
</dbReference>
<dbReference type="InterPro" id="IPR017441">
    <property type="entry name" value="Protein_kinase_ATP_BS"/>
</dbReference>
<keyword evidence="2 6" id="KW-0547">Nucleotide-binding</keyword>
<dbReference type="GO" id="GO:0005634">
    <property type="term" value="C:nucleus"/>
    <property type="evidence" value="ECO:0007669"/>
    <property type="project" value="TreeGrafter"/>
</dbReference>
<evidence type="ECO:0000256" key="4">
    <source>
        <dbReference type="ARBA" id="ARBA00022840"/>
    </source>
</evidence>
<evidence type="ECO:0000259" key="8">
    <source>
        <dbReference type="PROSITE" id="PS50011"/>
    </source>
</evidence>
<dbReference type="SUPFAM" id="SSF56112">
    <property type="entry name" value="Protein kinase-like (PK-like)"/>
    <property type="match status" value="1"/>
</dbReference>
<gene>
    <name evidence="10" type="ORF">PPYR_05784</name>
</gene>
<proteinExistence type="inferred from homology"/>
<evidence type="ECO:0000313" key="9">
    <source>
        <dbReference type="EMBL" id="JAV97241.1"/>
    </source>
</evidence>
<evidence type="ECO:0000256" key="5">
    <source>
        <dbReference type="ARBA" id="ARBA00037982"/>
    </source>
</evidence>
<dbReference type="GO" id="GO:0005737">
    <property type="term" value="C:cytoplasm"/>
    <property type="evidence" value="ECO:0007669"/>
    <property type="project" value="TreeGrafter"/>
</dbReference>
<dbReference type="Pfam" id="PF00069">
    <property type="entry name" value="Pkinase"/>
    <property type="match status" value="1"/>
</dbReference>
<dbReference type="InterPro" id="IPR050339">
    <property type="entry name" value="CC_SR_Kinase"/>
</dbReference>
<evidence type="ECO:0000313" key="10">
    <source>
        <dbReference type="EMBL" id="KAB0801430.1"/>
    </source>
</evidence>
<dbReference type="PANTHER" id="PTHR11042:SF190">
    <property type="entry name" value="MITOSIS INHIBITOR PROTEIN KINASE MIK1"/>
    <property type="match status" value="1"/>
</dbReference>
<reference evidence="9" key="1">
    <citation type="journal article" date="2016" name="Sci. Rep.">
        <title>Molecular characterization of firefly nuptial gifts: a multi-omics approach sheds light on postcopulatory sexual selection.</title>
        <authorList>
            <person name="Al-Wathiqui N."/>
            <person name="Fallon T.R."/>
            <person name="South A."/>
            <person name="Weng J.K."/>
            <person name="Lewis S.M."/>
        </authorList>
    </citation>
    <scope>NUCLEOTIDE SEQUENCE</scope>
</reference>
<evidence type="ECO:0000313" key="11">
    <source>
        <dbReference type="Proteomes" id="UP000327044"/>
    </source>
</evidence>
<keyword evidence="7" id="KW-0723">Serine/threonine-protein kinase</keyword>
<evidence type="ECO:0000256" key="1">
    <source>
        <dbReference type="ARBA" id="ARBA00022679"/>
    </source>
</evidence>
<dbReference type="EMBL" id="GEZM01002466">
    <property type="protein sequence ID" value="JAV97241.1"/>
    <property type="molecule type" value="Transcribed_RNA"/>
</dbReference>
<keyword evidence="11" id="KW-1185">Reference proteome</keyword>
<dbReference type="PROSITE" id="PS50011">
    <property type="entry name" value="PROTEIN_KINASE_DOM"/>
    <property type="match status" value="1"/>
</dbReference>
<protein>
    <recommendedName>
        <fullName evidence="8">Protein kinase domain-containing protein</fullName>
    </recommendedName>
</protein>
<dbReference type="PROSITE" id="PS00107">
    <property type="entry name" value="PROTEIN_KINASE_ATP"/>
    <property type="match status" value="1"/>
</dbReference>
<keyword evidence="3" id="KW-0418">Kinase</keyword>
<dbReference type="AlphaFoldDB" id="A0A1Y1NHC6"/>
<dbReference type="OrthoDB" id="5337378at2759"/>
<feature type="domain" description="Protein kinase" evidence="8">
    <location>
        <begin position="84"/>
        <end position="334"/>
    </location>
</feature>